<evidence type="ECO:0000256" key="6">
    <source>
        <dbReference type="ARBA" id="ARBA00022801"/>
    </source>
</evidence>
<feature type="active site" description="Charge relay system" evidence="10">
    <location>
        <position position="99"/>
    </location>
</feature>
<dbReference type="GO" id="GO:0005886">
    <property type="term" value="C:plasma membrane"/>
    <property type="evidence" value="ECO:0007669"/>
    <property type="project" value="UniProtKB-SubCell"/>
</dbReference>
<keyword evidence="4 10" id="KW-0645">Protease</keyword>
<dbReference type="GO" id="GO:0004252">
    <property type="term" value="F:serine-type endopeptidase activity"/>
    <property type="evidence" value="ECO:0007669"/>
    <property type="project" value="UniProtKB-UniRule"/>
</dbReference>
<evidence type="ECO:0000256" key="5">
    <source>
        <dbReference type="ARBA" id="ARBA00022692"/>
    </source>
</evidence>
<dbReference type="PROSITE" id="PS51892">
    <property type="entry name" value="SUBTILASE"/>
    <property type="match status" value="1"/>
</dbReference>
<dbReference type="InterPro" id="IPR023834">
    <property type="entry name" value="T7SS_pept_S8A_mycosin"/>
</dbReference>
<dbReference type="GO" id="GO:0006508">
    <property type="term" value="P:proteolysis"/>
    <property type="evidence" value="ECO:0007669"/>
    <property type="project" value="UniProtKB-KW"/>
</dbReference>
<evidence type="ECO:0000259" key="14">
    <source>
        <dbReference type="Pfam" id="PF00082"/>
    </source>
</evidence>
<dbReference type="Pfam" id="PF00082">
    <property type="entry name" value="Peptidase_S8"/>
    <property type="match status" value="1"/>
</dbReference>
<evidence type="ECO:0000256" key="3">
    <source>
        <dbReference type="ARBA" id="ARBA00022475"/>
    </source>
</evidence>
<name>A0A1H6L823_MYCRU</name>
<evidence type="ECO:0000256" key="4">
    <source>
        <dbReference type="ARBA" id="ARBA00022670"/>
    </source>
</evidence>
<dbReference type="PROSITE" id="PS00138">
    <property type="entry name" value="SUBTILASE_SER"/>
    <property type="match status" value="1"/>
</dbReference>
<dbReference type="InterPro" id="IPR000209">
    <property type="entry name" value="Peptidase_S8/S53_dom"/>
</dbReference>
<evidence type="ECO:0000313" key="15">
    <source>
        <dbReference type="EMBL" id="SEH82392.1"/>
    </source>
</evidence>
<dbReference type="PROSITE" id="PS00137">
    <property type="entry name" value="SUBTILASE_HIS"/>
    <property type="match status" value="1"/>
</dbReference>
<evidence type="ECO:0000256" key="10">
    <source>
        <dbReference type="PROSITE-ProRule" id="PRU01240"/>
    </source>
</evidence>
<feature type="active site" description="Charge relay system" evidence="10">
    <location>
        <position position="345"/>
    </location>
</feature>
<keyword evidence="9 12" id="KW-0472">Membrane</keyword>
<dbReference type="STRING" id="370526.SAMN04489835_4566"/>
<evidence type="ECO:0000256" key="2">
    <source>
        <dbReference type="ARBA" id="ARBA00011073"/>
    </source>
</evidence>
<feature type="transmembrane region" description="Helical" evidence="12">
    <location>
        <begin position="434"/>
        <end position="455"/>
    </location>
</feature>
<dbReference type="InterPro" id="IPR023827">
    <property type="entry name" value="Peptidase_S8_Asp-AS"/>
</dbReference>
<dbReference type="AlphaFoldDB" id="A0A1H6L823"/>
<gene>
    <name evidence="15" type="ORF">SAMN04489835_4566</name>
</gene>
<organism evidence="15 16">
    <name type="scientific">Mycolicibacterium rutilum</name>
    <name type="common">Mycobacterium rutilum</name>
    <dbReference type="NCBI Taxonomy" id="370526"/>
    <lineage>
        <taxon>Bacteria</taxon>
        <taxon>Bacillati</taxon>
        <taxon>Actinomycetota</taxon>
        <taxon>Actinomycetes</taxon>
        <taxon>Mycobacteriales</taxon>
        <taxon>Mycobacteriaceae</taxon>
        <taxon>Mycolicibacterium</taxon>
    </lineage>
</organism>
<keyword evidence="8 12" id="KW-1133">Transmembrane helix</keyword>
<evidence type="ECO:0000313" key="16">
    <source>
        <dbReference type="Proteomes" id="UP000182915"/>
    </source>
</evidence>
<evidence type="ECO:0000256" key="11">
    <source>
        <dbReference type="RuleBase" id="RU003355"/>
    </source>
</evidence>
<dbReference type="PROSITE" id="PS00136">
    <property type="entry name" value="SUBTILASE_ASP"/>
    <property type="match status" value="1"/>
</dbReference>
<feature type="domain" description="Peptidase S8/S53" evidence="14">
    <location>
        <begin position="90"/>
        <end position="392"/>
    </location>
</feature>
<accession>A0A1H6L823</accession>
<dbReference type="SUPFAM" id="SSF52743">
    <property type="entry name" value="Subtilisin-like"/>
    <property type="match status" value="1"/>
</dbReference>
<dbReference type="Proteomes" id="UP000182915">
    <property type="component" value="Chromosome I"/>
</dbReference>
<reference evidence="16" key="1">
    <citation type="submission" date="2016-10" db="EMBL/GenBank/DDBJ databases">
        <authorList>
            <person name="Varghese N."/>
            <person name="Submissions S."/>
        </authorList>
    </citation>
    <scope>NUCLEOTIDE SEQUENCE [LARGE SCALE GENOMIC DNA]</scope>
    <source>
        <strain evidence="16">DSM 45405</strain>
    </source>
</reference>
<feature type="active site" description="Charge relay system" evidence="10">
    <location>
        <position position="130"/>
    </location>
</feature>
<protein>
    <submittedName>
        <fullName evidence="15">Membrane-anchored mycosin MYCP</fullName>
    </submittedName>
</protein>
<proteinExistence type="inferred from homology"/>
<keyword evidence="13" id="KW-0732">Signal</keyword>
<evidence type="ECO:0000256" key="13">
    <source>
        <dbReference type="SAM" id="SignalP"/>
    </source>
</evidence>
<feature type="signal peptide" evidence="13">
    <location>
        <begin position="1"/>
        <end position="29"/>
    </location>
</feature>
<dbReference type="Gene3D" id="3.40.50.200">
    <property type="entry name" value="Peptidase S8/S53 domain"/>
    <property type="match status" value="1"/>
</dbReference>
<dbReference type="InterPro" id="IPR050131">
    <property type="entry name" value="Peptidase_S8_subtilisin-like"/>
</dbReference>
<dbReference type="PANTHER" id="PTHR43806">
    <property type="entry name" value="PEPTIDASE S8"/>
    <property type="match status" value="1"/>
</dbReference>
<dbReference type="InterPro" id="IPR023828">
    <property type="entry name" value="Peptidase_S8_Ser-AS"/>
</dbReference>
<keyword evidence="7 10" id="KW-0720">Serine protease</keyword>
<evidence type="ECO:0000256" key="8">
    <source>
        <dbReference type="ARBA" id="ARBA00022989"/>
    </source>
</evidence>
<evidence type="ECO:0000256" key="12">
    <source>
        <dbReference type="SAM" id="Phobius"/>
    </source>
</evidence>
<feature type="chain" id="PRO_5009298413" evidence="13">
    <location>
        <begin position="30"/>
        <end position="461"/>
    </location>
</feature>
<keyword evidence="6 10" id="KW-0378">Hydrolase</keyword>
<dbReference type="InterPro" id="IPR036852">
    <property type="entry name" value="Peptidase_S8/S53_dom_sf"/>
</dbReference>
<keyword evidence="5 12" id="KW-0812">Transmembrane</keyword>
<evidence type="ECO:0000256" key="1">
    <source>
        <dbReference type="ARBA" id="ARBA00004162"/>
    </source>
</evidence>
<keyword evidence="16" id="KW-1185">Reference proteome</keyword>
<comment type="subcellular location">
    <subcellularLocation>
        <location evidence="1">Cell membrane</location>
        <topology evidence="1">Single-pass membrane protein</topology>
    </subcellularLocation>
</comment>
<keyword evidence="3" id="KW-1003">Cell membrane</keyword>
<dbReference type="PANTHER" id="PTHR43806:SF11">
    <property type="entry name" value="CEREVISIN-RELATED"/>
    <property type="match status" value="1"/>
</dbReference>
<comment type="similarity">
    <text evidence="2 10 11">Belongs to the peptidase S8 family.</text>
</comment>
<sequence>MTRWVARAAALTVAMATFASSTTVGPAGAVTPPVVDPGPPPAGPVAPPVPTELKAICGIPTGVLPATDLAKRTSAEAMLDYRSAWRFSRGAGQKVAVIDTGVNPHPRLRALEAGGDYVGGSDGLRDCDAHGTLVAGIIAATPSPDDSFAGIAPEAAILSIRQNSGAYGPVGASPDTSDDPNAVSPGFGNTHTLALAITRAVDLGATVINLSEVACAPVAAGLDDAELGRAVRYAYERNVVVVAAAGNFNTQSMCSAQNTTADPNRPLEVAWESVGTIASPAWFDDYVLAVAAVTPSGAPAEFSLHGPWVAVAAPGEQITSLDPNGPGVINAQMGREGLAPLNGTSFATPFVAGMVALIRSRFPELTAGQVMDLVKRTARTPGHGPDLATGYGVVDPVAALTYQIPLTDSDSPPTAGSAIALAPQQDPGNARARAIVWAVTGVSVLLMAAALALTATRRRDR</sequence>
<dbReference type="EMBL" id="LT629971">
    <property type="protein sequence ID" value="SEH82392.1"/>
    <property type="molecule type" value="Genomic_DNA"/>
</dbReference>
<dbReference type="PRINTS" id="PR00723">
    <property type="entry name" value="SUBTILISIN"/>
</dbReference>
<dbReference type="NCBIfam" id="TIGR03921">
    <property type="entry name" value="T7SS_mycosin"/>
    <property type="match status" value="1"/>
</dbReference>
<evidence type="ECO:0000256" key="7">
    <source>
        <dbReference type="ARBA" id="ARBA00022825"/>
    </source>
</evidence>
<dbReference type="InterPro" id="IPR015500">
    <property type="entry name" value="Peptidase_S8_subtilisin-rel"/>
</dbReference>
<dbReference type="InterPro" id="IPR022398">
    <property type="entry name" value="Peptidase_S8_His-AS"/>
</dbReference>
<evidence type="ECO:0000256" key="9">
    <source>
        <dbReference type="ARBA" id="ARBA00023136"/>
    </source>
</evidence>